<evidence type="ECO:0000313" key="2">
    <source>
        <dbReference type="EMBL" id="CAB4170304.1"/>
    </source>
</evidence>
<name>A0A6J5S2W9_9CAUD</name>
<dbReference type="EMBL" id="LR797387">
    <property type="protein sequence ID" value="CAB4212851.1"/>
    <property type="molecule type" value="Genomic_DNA"/>
</dbReference>
<sequence length="906" mass="99061">MRTSKFQQHIPSLHNGISRQSPTVRFANQVSDARNVQFSITDGAVKRPGYREFTSWAASNSQINGTRIHKIERDANEQYLVVYGKQGSNMVLDVIQVDNPRNRRAWLLFPAGAGYYRLYFNGAYSANIYYDSAASVSTNYAAMQVGLDGMTTIGTGYSVATCYTAGTYIIDLDDNLPGADLIWATTPTSGTALGAISRYGTKSRIVIDAASQTYLNAGDSTADSLRFITITDTTIIANKNVAVSCTDTSYSKLSPTSMPIKMVRTSLNPPTFSVTAITYSEAKTNALEQKITVYNGAAITVYPWLAQSGSTGIIYTSGIPLVASPDNTAVSLVRNAINALVGSGNVDVIKVDNTYTVFLTESASNISESPAAFPNTNGLIRFSSTTAIGGAASAVINSEFVYKKTQAPTPMRNQGYGICDIIYHRGRLGFAMEEWVVFSQPDDLFNFYPEKNDQLDASDPIALQIGADAVSKISYLVPFRKGVLIMTESGRQFDLGAGDVFTAENATFTPSTRYISQPTRPTTVGATIYFAGSRENSTPIWEYVYDEFALTNKATNVTTHVADLIPQSVRSIVSSDNNNTVIVLPTNLGSIYSNKQAYSTGYGAVVPVDMYWSDGATWNEGHPPAAGTNVSIAASDTVVFDGYEPVSPLYVYKKYESGGELLQSAWGIYEFDEDQIEDIAIVNDTLYIVMHTETNYPQTVATYLTLNVLPLTQIPTPPGSFEYQPRMDKRLVQQSKTYSGGATYYKYEVESSGATKVVIMENGNWVEYTAYENNYGSVYITGDKRAFQAVIGRPVKMELELSQVYARDAQGSSIINGTLEISKTIIDHRQSGSYSVTASSKDREIRTTTFQPTENIDETGKMTAWTMGRSDDLVIKITSDSPKPIAITSVEYHGRNTVEAYEEESK</sequence>
<dbReference type="InterPro" id="IPR058003">
    <property type="entry name" value="Phage_gp12"/>
</dbReference>
<dbReference type="EMBL" id="LR796856">
    <property type="protein sequence ID" value="CAB4170304.1"/>
    <property type="molecule type" value="Genomic_DNA"/>
</dbReference>
<dbReference type="EMBL" id="LR797275">
    <property type="protein sequence ID" value="CAB4199474.1"/>
    <property type="molecule type" value="Genomic_DNA"/>
</dbReference>
<dbReference type="EMBL" id="LR796449">
    <property type="protein sequence ID" value="CAB4145840.1"/>
    <property type="molecule type" value="Genomic_DNA"/>
</dbReference>
<dbReference type="EMBL" id="LR797095">
    <property type="protein sequence ID" value="CAB4186407.1"/>
    <property type="molecule type" value="Genomic_DNA"/>
</dbReference>
<reference evidence="5" key="1">
    <citation type="submission" date="2020-05" db="EMBL/GenBank/DDBJ databases">
        <authorList>
            <person name="Chiriac C."/>
            <person name="Salcher M."/>
            <person name="Ghai R."/>
            <person name="Kavagutti S V."/>
        </authorList>
    </citation>
    <scope>NUCLEOTIDE SEQUENCE</scope>
</reference>
<organism evidence="5">
    <name type="scientific">uncultured Caudovirales phage</name>
    <dbReference type="NCBI Taxonomy" id="2100421"/>
    <lineage>
        <taxon>Viruses</taxon>
        <taxon>Duplodnaviria</taxon>
        <taxon>Heunggongvirae</taxon>
        <taxon>Uroviricota</taxon>
        <taxon>Caudoviricetes</taxon>
        <taxon>Peduoviridae</taxon>
        <taxon>Maltschvirus</taxon>
        <taxon>Maltschvirus maltsch</taxon>
    </lineage>
</organism>
<dbReference type="EMBL" id="LR796949">
    <property type="protein sequence ID" value="CAB4177306.1"/>
    <property type="molecule type" value="Genomic_DNA"/>
</dbReference>
<protein>
    <recommendedName>
        <fullName evidence="7">Tail tubular protein B</fullName>
    </recommendedName>
</protein>
<evidence type="ECO:0000313" key="6">
    <source>
        <dbReference type="EMBL" id="CAB4212851.1"/>
    </source>
</evidence>
<evidence type="ECO:0000313" key="4">
    <source>
        <dbReference type="EMBL" id="CAB4186407.1"/>
    </source>
</evidence>
<evidence type="ECO:0000313" key="1">
    <source>
        <dbReference type="EMBL" id="CAB4145840.1"/>
    </source>
</evidence>
<evidence type="ECO:0008006" key="7">
    <source>
        <dbReference type="Google" id="ProtNLM"/>
    </source>
</evidence>
<evidence type="ECO:0000313" key="3">
    <source>
        <dbReference type="EMBL" id="CAB4177306.1"/>
    </source>
</evidence>
<dbReference type="Pfam" id="PF25675">
    <property type="entry name" value="Phage_nozzle"/>
    <property type="match status" value="3"/>
</dbReference>
<accession>A0A6J5S2W9</accession>
<evidence type="ECO:0000313" key="5">
    <source>
        <dbReference type="EMBL" id="CAB4199474.1"/>
    </source>
</evidence>
<gene>
    <name evidence="4" type="ORF">UFOVP1149_11</name>
    <name evidence="5" type="ORF">UFOVP1330_49</name>
    <name evidence="6" type="ORF">UFOVP1441_43</name>
    <name evidence="1" type="ORF">UFOVP486_50</name>
    <name evidence="2" type="ORF">UFOVP911_31</name>
    <name evidence="3" type="ORF">UFOVP997_21</name>
</gene>
<proteinExistence type="predicted"/>